<dbReference type="Proteomes" id="UP001501057">
    <property type="component" value="Unassembled WGS sequence"/>
</dbReference>
<evidence type="ECO:0000313" key="3">
    <source>
        <dbReference type="Proteomes" id="UP001501057"/>
    </source>
</evidence>
<keyword evidence="1" id="KW-1133">Transmembrane helix</keyword>
<organism evidence="2 3">
    <name type="scientific">Aeromicrobium alkaliterrae</name>
    <dbReference type="NCBI Taxonomy" id="302168"/>
    <lineage>
        <taxon>Bacteria</taxon>
        <taxon>Bacillati</taxon>
        <taxon>Actinomycetota</taxon>
        <taxon>Actinomycetes</taxon>
        <taxon>Propionibacteriales</taxon>
        <taxon>Nocardioidaceae</taxon>
        <taxon>Aeromicrobium</taxon>
    </lineage>
</organism>
<comment type="caution">
    <text evidence="2">The sequence shown here is derived from an EMBL/GenBank/DDBJ whole genome shotgun (WGS) entry which is preliminary data.</text>
</comment>
<gene>
    <name evidence="2" type="ORF">GCM10009710_01730</name>
</gene>
<evidence type="ECO:0000256" key="1">
    <source>
        <dbReference type="SAM" id="Phobius"/>
    </source>
</evidence>
<keyword evidence="1" id="KW-0812">Transmembrane</keyword>
<dbReference type="RefSeq" id="WP_344196727.1">
    <property type="nucleotide sequence ID" value="NZ_BAAAME010000001.1"/>
</dbReference>
<dbReference type="NCBIfam" id="NF038403">
    <property type="entry name" value="perm_prefix_1"/>
    <property type="match status" value="1"/>
</dbReference>
<accession>A0ABP4VF11</accession>
<evidence type="ECO:0000313" key="2">
    <source>
        <dbReference type="EMBL" id="GAA1724500.1"/>
    </source>
</evidence>
<keyword evidence="3" id="KW-1185">Reference proteome</keyword>
<proteinExistence type="predicted"/>
<name>A0ABP4VF11_9ACTN</name>
<reference evidence="3" key="1">
    <citation type="journal article" date="2019" name="Int. J. Syst. Evol. Microbiol.">
        <title>The Global Catalogue of Microorganisms (GCM) 10K type strain sequencing project: providing services to taxonomists for standard genome sequencing and annotation.</title>
        <authorList>
            <consortium name="The Broad Institute Genomics Platform"/>
            <consortium name="The Broad Institute Genome Sequencing Center for Infectious Disease"/>
            <person name="Wu L."/>
            <person name="Ma J."/>
        </authorList>
    </citation>
    <scope>NUCLEOTIDE SEQUENCE [LARGE SCALE GENOMIC DNA]</scope>
    <source>
        <strain evidence="3">JCM 13518</strain>
    </source>
</reference>
<dbReference type="EMBL" id="BAAAME010000001">
    <property type="protein sequence ID" value="GAA1724500.1"/>
    <property type="molecule type" value="Genomic_DNA"/>
</dbReference>
<keyword evidence="1" id="KW-0472">Membrane</keyword>
<feature type="transmembrane region" description="Helical" evidence="1">
    <location>
        <begin position="216"/>
        <end position="236"/>
    </location>
</feature>
<feature type="transmembrane region" description="Helical" evidence="1">
    <location>
        <begin position="174"/>
        <end position="196"/>
    </location>
</feature>
<dbReference type="InterPro" id="IPR047928">
    <property type="entry name" value="Perm_prefix_1"/>
</dbReference>
<feature type="transmembrane region" description="Helical" evidence="1">
    <location>
        <begin position="243"/>
        <end position="266"/>
    </location>
</feature>
<feature type="transmembrane region" description="Helical" evidence="1">
    <location>
        <begin position="120"/>
        <end position="146"/>
    </location>
</feature>
<protein>
    <submittedName>
        <fullName evidence="2">Permease prefix domain 1-containing protein</fullName>
    </submittedName>
</protein>
<sequence length="326" mass="34782">MTTTTTTLTDRYVHATTRWMGEEKRTDIARELTATIDDMVAGRVEAGEDPVEAERAVLAELGNPAALAAQYANRPLHLIGPRYFLLWWKILLIGLIWVPVLAGAGAAIGSLASDGDAGDVIGAGIGTAIEAAFQVAFWVTLAFAILERVDVDAKLPRWTVDQLPELPKRQQVSLADAIGGVVTIGVIIAVLVLQHFRSWIDGPDGDDVAVLNPDLWSFWLPFLIGVLVLCMVLEVAKYRVGSYSWGIVAGVVITSLAWIVPVVWLATQGELISPELVAALDITPTVLDRINLGVVLVAIAVEVGTVVDAVVKNRQAARATGAQAAA</sequence>
<feature type="transmembrane region" description="Helical" evidence="1">
    <location>
        <begin position="290"/>
        <end position="311"/>
    </location>
</feature>
<feature type="transmembrane region" description="Helical" evidence="1">
    <location>
        <begin position="84"/>
        <end position="108"/>
    </location>
</feature>